<comment type="similarity">
    <text evidence="2">Belongs to the bacterial solute-binding protein 5 family.</text>
</comment>
<dbReference type="Gene3D" id="3.10.105.10">
    <property type="entry name" value="Dipeptide-binding Protein, Domain 3"/>
    <property type="match status" value="1"/>
</dbReference>
<dbReference type="PIRSF" id="PIRSF002741">
    <property type="entry name" value="MppA"/>
    <property type="match status" value="1"/>
</dbReference>
<dbReference type="InterPro" id="IPR006311">
    <property type="entry name" value="TAT_signal"/>
</dbReference>
<dbReference type="EMBL" id="VWPK01000029">
    <property type="protein sequence ID" value="KAA5610716.1"/>
    <property type="molecule type" value="Genomic_DNA"/>
</dbReference>
<dbReference type="GO" id="GO:0015833">
    <property type="term" value="P:peptide transport"/>
    <property type="evidence" value="ECO:0007669"/>
    <property type="project" value="TreeGrafter"/>
</dbReference>
<sequence>MQMTRRGVLAASTAGVLLNGIWQPAARAAGTPRRGGSLTATWGGFEPQALFVPGGGGSSPFMTSTKVLERLLGQTSDLKFVNILAESVQAAPDFRSYTLRLREGVTWHDGRPFAADDVVFSVLQFWKPFALTVALKALTGAEAKDPRTVVLSFASPVPDFYLRSTLSGQNSVILPKHLYEGRDLVTNPVNNKPIGTGPWVVREWVRGSHVEYERNPNYWDSGKPYLDRLFIRWWRDPASRAAAFEAGELDMGISNPVPVPDIERLTRTGRFQATTRGYETCSWCATIEFNLRRENVNRREVRQALLHGIDRQFIVDTVYFGKGKVGTSPIHSNNPVFYNRDVPRYDFDPAKAARLLDAAGLKKRRGGRFTVQLLAANWFEENAKNGQYVKQALEDLDITVNLTTPDRATSLKRIYTDYDFDIALSNYTAPIEPVPIITQYYTTDGIVKGAPFRNANGFSDPAMDDLVSHLATETDEAKRKVLANQFQADAVAQANLLPMVEFDSFTVTRSDVRNHSGWANYIGESWADLWREG</sequence>
<dbReference type="InterPro" id="IPR039424">
    <property type="entry name" value="SBP_5"/>
</dbReference>
<dbReference type="OrthoDB" id="9803988at2"/>
<dbReference type="PANTHER" id="PTHR30290:SF38">
    <property type="entry name" value="D,D-DIPEPTIDE-BINDING PERIPLASMIC PROTEIN DDPA-RELATED"/>
    <property type="match status" value="1"/>
</dbReference>
<dbReference type="PANTHER" id="PTHR30290">
    <property type="entry name" value="PERIPLASMIC BINDING COMPONENT OF ABC TRANSPORTER"/>
    <property type="match status" value="1"/>
</dbReference>
<dbReference type="InterPro" id="IPR030678">
    <property type="entry name" value="Peptide/Ni-bd"/>
</dbReference>
<keyword evidence="6" id="KW-1185">Reference proteome</keyword>
<proteinExistence type="inferred from homology"/>
<feature type="domain" description="Solute-binding protein family 5" evidence="4">
    <location>
        <begin position="80"/>
        <end position="442"/>
    </location>
</feature>
<evidence type="ECO:0000256" key="1">
    <source>
        <dbReference type="ARBA" id="ARBA00004418"/>
    </source>
</evidence>
<evidence type="ECO:0000259" key="4">
    <source>
        <dbReference type="Pfam" id="PF00496"/>
    </source>
</evidence>
<dbReference type="CDD" id="cd08517">
    <property type="entry name" value="PBP2_NikA_DppA_OppA_like_13"/>
    <property type="match status" value="1"/>
</dbReference>
<dbReference type="SUPFAM" id="SSF53850">
    <property type="entry name" value="Periplasmic binding protein-like II"/>
    <property type="match status" value="1"/>
</dbReference>
<name>A0A5M6IR02_9PROT</name>
<evidence type="ECO:0000256" key="2">
    <source>
        <dbReference type="ARBA" id="ARBA00005695"/>
    </source>
</evidence>
<dbReference type="Gene3D" id="3.40.190.10">
    <property type="entry name" value="Periplasmic binding protein-like II"/>
    <property type="match status" value="1"/>
</dbReference>
<dbReference type="Proteomes" id="UP000325255">
    <property type="component" value="Unassembled WGS sequence"/>
</dbReference>
<protein>
    <submittedName>
        <fullName evidence="5">ABC transporter substrate-binding protein</fullName>
    </submittedName>
</protein>
<dbReference type="Pfam" id="PF00496">
    <property type="entry name" value="SBP_bac_5"/>
    <property type="match status" value="1"/>
</dbReference>
<dbReference type="InterPro" id="IPR000914">
    <property type="entry name" value="SBP_5_dom"/>
</dbReference>
<organism evidence="5 6">
    <name type="scientific">Rhodovastum atsumiense</name>
    <dbReference type="NCBI Taxonomy" id="504468"/>
    <lineage>
        <taxon>Bacteria</taxon>
        <taxon>Pseudomonadati</taxon>
        <taxon>Pseudomonadota</taxon>
        <taxon>Alphaproteobacteria</taxon>
        <taxon>Acetobacterales</taxon>
        <taxon>Acetobacteraceae</taxon>
        <taxon>Rhodovastum</taxon>
    </lineage>
</organism>
<reference evidence="5 6" key="1">
    <citation type="submission" date="2019-09" db="EMBL/GenBank/DDBJ databases">
        <title>Genome sequence of Rhodovastum atsumiense, a diverse member of the Acetobacteraceae family of non-sulfur purple photosynthetic bacteria.</title>
        <authorList>
            <person name="Meyer T."/>
            <person name="Kyndt J."/>
        </authorList>
    </citation>
    <scope>NUCLEOTIDE SEQUENCE [LARGE SCALE GENOMIC DNA]</scope>
    <source>
        <strain evidence="5 6">DSM 21279</strain>
    </source>
</reference>
<comment type="subcellular location">
    <subcellularLocation>
        <location evidence="1">Periplasm</location>
    </subcellularLocation>
</comment>
<evidence type="ECO:0000313" key="6">
    <source>
        <dbReference type="Proteomes" id="UP000325255"/>
    </source>
</evidence>
<dbReference type="GO" id="GO:0030288">
    <property type="term" value="C:outer membrane-bounded periplasmic space"/>
    <property type="evidence" value="ECO:0007669"/>
    <property type="project" value="UniProtKB-ARBA"/>
</dbReference>
<dbReference type="GO" id="GO:0043190">
    <property type="term" value="C:ATP-binding cassette (ABC) transporter complex"/>
    <property type="evidence" value="ECO:0007669"/>
    <property type="project" value="InterPro"/>
</dbReference>
<dbReference type="AlphaFoldDB" id="A0A5M6IR02"/>
<evidence type="ECO:0000313" key="5">
    <source>
        <dbReference type="EMBL" id="KAA5610716.1"/>
    </source>
</evidence>
<comment type="caution">
    <text evidence="5">The sequence shown here is derived from an EMBL/GenBank/DDBJ whole genome shotgun (WGS) entry which is preliminary data.</text>
</comment>
<gene>
    <name evidence="5" type="ORF">F1189_17990</name>
</gene>
<accession>A0A5M6IR02</accession>
<evidence type="ECO:0000256" key="3">
    <source>
        <dbReference type="ARBA" id="ARBA00022729"/>
    </source>
</evidence>
<keyword evidence="3" id="KW-0732">Signal</keyword>
<dbReference type="GO" id="GO:1904680">
    <property type="term" value="F:peptide transmembrane transporter activity"/>
    <property type="evidence" value="ECO:0007669"/>
    <property type="project" value="TreeGrafter"/>
</dbReference>
<dbReference type="PROSITE" id="PS51318">
    <property type="entry name" value="TAT"/>
    <property type="match status" value="1"/>
</dbReference>